<proteinExistence type="predicted"/>
<feature type="domain" description="Major facilitator superfamily (MFS) profile" evidence="7">
    <location>
        <begin position="27"/>
        <end position="429"/>
    </location>
</feature>
<protein>
    <submittedName>
        <fullName evidence="8">MFS transporter</fullName>
    </submittedName>
</protein>
<keyword evidence="2" id="KW-0813">Transport</keyword>
<name>A0A831ZYT5_9BACT</name>
<dbReference type="Gene3D" id="1.20.1250.20">
    <property type="entry name" value="MFS general substrate transporter like domains"/>
    <property type="match status" value="1"/>
</dbReference>
<dbReference type="EMBL" id="DSTK01000009">
    <property type="protein sequence ID" value="HFK96135.1"/>
    <property type="molecule type" value="Genomic_DNA"/>
</dbReference>
<evidence type="ECO:0000256" key="6">
    <source>
        <dbReference type="SAM" id="Phobius"/>
    </source>
</evidence>
<gene>
    <name evidence="8" type="ORF">ENS06_02280</name>
</gene>
<dbReference type="SUPFAM" id="SSF103473">
    <property type="entry name" value="MFS general substrate transporter"/>
    <property type="match status" value="1"/>
</dbReference>
<feature type="transmembrane region" description="Helical" evidence="6">
    <location>
        <begin position="250"/>
        <end position="274"/>
    </location>
</feature>
<reference evidence="8" key="1">
    <citation type="journal article" date="2020" name="mSystems">
        <title>Genome- and Community-Level Interaction Insights into Carbon Utilization and Element Cycling Functions of Hydrothermarchaeota in Hydrothermal Sediment.</title>
        <authorList>
            <person name="Zhou Z."/>
            <person name="Liu Y."/>
            <person name="Xu W."/>
            <person name="Pan J."/>
            <person name="Luo Z.H."/>
            <person name="Li M."/>
        </authorList>
    </citation>
    <scope>NUCLEOTIDE SEQUENCE [LARGE SCALE GENOMIC DNA]</scope>
    <source>
        <strain evidence="8">SpSt-456</strain>
    </source>
</reference>
<evidence type="ECO:0000259" key="7">
    <source>
        <dbReference type="PROSITE" id="PS50850"/>
    </source>
</evidence>
<evidence type="ECO:0000256" key="2">
    <source>
        <dbReference type="ARBA" id="ARBA00022448"/>
    </source>
</evidence>
<accession>A0A831ZYT5</accession>
<comment type="subcellular location">
    <subcellularLocation>
        <location evidence="1">Endomembrane system</location>
        <topology evidence="1">Multi-pass membrane protein</topology>
    </subcellularLocation>
</comment>
<dbReference type="InterPro" id="IPR020846">
    <property type="entry name" value="MFS_dom"/>
</dbReference>
<feature type="transmembrane region" description="Helical" evidence="6">
    <location>
        <begin position="405"/>
        <end position="424"/>
    </location>
</feature>
<evidence type="ECO:0000256" key="4">
    <source>
        <dbReference type="ARBA" id="ARBA00022989"/>
    </source>
</evidence>
<feature type="transmembrane region" description="Helical" evidence="6">
    <location>
        <begin position="196"/>
        <end position="219"/>
    </location>
</feature>
<evidence type="ECO:0000256" key="3">
    <source>
        <dbReference type="ARBA" id="ARBA00022692"/>
    </source>
</evidence>
<feature type="transmembrane region" description="Helical" evidence="6">
    <location>
        <begin position="340"/>
        <end position="362"/>
    </location>
</feature>
<feature type="transmembrane region" description="Helical" evidence="6">
    <location>
        <begin position="158"/>
        <end position="184"/>
    </location>
</feature>
<keyword evidence="5 6" id="KW-0472">Membrane</keyword>
<organism evidence="8">
    <name type="scientific">Desulfacinum infernum</name>
    <dbReference type="NCBI Taxonomy" id="35837"/>
    <lineage>
        <taxon>Bacteria</taxon>
        <taxon>Pseudomonadati</taxon>
        <taxon>Thermodesulfobacteriota</taxon>
        <taxon>Syntrophobacteria</taxon>
        <taxon>Syntrophobacterales</taxon>
        <taxon>Syntrophobacteraceae</taxon>
        <taxon>Desulfacinum</taxon>
    </lineage>
</organism>
<evidence type="ECO:0000256" key="1">
    <source>
        <dbReference type="ARBA" id="ARBA00004127"/>
    </source>
</evidence>
<feature type="transmembrane region" description="Helical" evidence="6">
    <location>
        <begin position="374"/>
        <end position="393"/>
    </location>
</feature>
<dbReference type="PROSITE" id="PS50850">
    <property type="entry name" value="MFS"/>
    <property type="match status" value="1"/>
</dbReference>
<feature type="transmembrane region" description="Helical" evidence="6">
    <location>
        <begin position="126"/>
        <end position="146"/>
    </location>
</feature>
<feature type="transmembrane region" description="Helical" evidence="6">
    <location>
        <begin position="316"/>
        <end position="334"/>
    </location>
</feature>
<feature type="transmembrane region" description="Helical" evidence="6">
    <location>
        <begin position="286"/>
        <end position="304"/>
    </location>
</feature>
<keyword evidence="4 6" id="KW-1133">Transmembrane helix</keyword>
<dbReference type="InterPro" id="IPR036259">
    <property type="entry name" value="MFS_trans_sf"/>
</dbReference>
<comment type="caution">
    <text evidence="8">The sequence shown here is derived from an EMBL/GenBank/DDBJ whole genome shotgun (WGS) entry which is preliminary data.</text>
</comment>
<dbReference type="GO" id="GO:0012505">
    <property type="term" value="C:endomembrane system"/>
    <property type="evidence" value="ECO:0007669"/>
    <property type="project" value="UniProtKB-SubCell"/>
</dbReference>
<dbReference type="PANTHER" id="PTHR23519:SF1">
    <property type="entry name" value="AUTOPHAGY-RELATED PROTEIN 22"/>
    <property type="match status" value="1"/>
</dbReference>
<feature type="transmembrane region" description="Helical" evidence="6">
    <location>
        <begin position="20"/>
        <end position="41"/>
    </location>
</feature>
<evidence type="ECO:0000313" key="8">
    <source>
        <dbReference type="EMBL" id="HFK96135.1"/>
    </source>
</evidence>
<dbReference type="InterPro" id="IPR050495">
    <property type="entry name" value="ATG22/LtaA_families"/>
</dbReference>
<dbReference type="AlphaFoldDB" id="A0A831ZYT5"/>
<dbReference type="PANTHER" id="PTHR23519">
    <property type="entry name" value="AUTOPHAGY-RELATED PROTEIN 22"/>
    <property type="match status" value="1"/>
</dbReference>
<dbReference type="GO" id="GO:0022857">
    <property type="term" value="F:transmembrane transporter activity"/>
    <property type="evidence" value="ECO:0007669"/>
    <property type="project" value="InterPro"/>
</dbReference>
<evidence type="ECO:0000256" key="5">
    <source>
        <dbReference type="ARBA" id="ARBA00023136"/>
    </source>
</evidence>
<feature type="transmembrane region" description="Helical" evidence="6">
    <location>
        <begin position="67"/>
        <end position="87"/>
    </location>
</feature>
<dbReference type="Pfam" id="PF11700">
    <property type="entry name" value="ATG22"/>
    <property type="match status" value="1"/>
</dbReference>
<sequence length="437" mass="46796">MKATLRRLVPTTKAQWAWCFYDWADSAFATSILAVLFPVYFAKVVMPPEGISLGVGPLRWHTHAASLWGYTVSASLLGVALIAPLLGRWADSRGTRKPVLLAAAFAGAAATSLLACAQAGAVFRALAIFIVAYAGFSASEIFYNAFLPHITPESEQDWLSGLGYAFGYVGGGLLLAVHLVLLYHPRWVGLETTDQVVRFAFFTVGLWWAFFTIPCALWLPPNPPKPANAGNGPARSALALWKDLRSRPRAAAVIVAYFFYNNGIQTVITMASVYGATELGLSTASLTGAFLMTQWIAFPGATLLARAAERYGTRRVLLASLAVWCAVVLFAYGMRSAVHFWILAAVVGFILGGSQALSRSLFSRMIPREKSAEFFGFFAIGGKFSAILGPAVFGLLRDLFGTPRPAILALLVFFLVGAAILAALKGDAPSLDAAPAS</sequence>
<feature type="transmembrane region" description="Helical" evidence="6">
    <location>
        <begin position="99"/>
        <end position="120"/>
    </location>
</feature>
<dbReference type="InterPro" id="IPR024671">
    <property type="entry name" value="Atg22-like"/>
</dbReference>
<keyword evidence="3 6" id="KW-0812">Transmembrane</keyword>